<gene>
    <name evidence="1" type="ORF">EET67_23930</name>
</gene>
<sequence length="119" mass="13427">MNIITTNAFPDQATTAANDLEVLIAMHEALMQPYEAAFEIDDQDELADVQEPLYAKLLETRRALLAHRPLTLDEVRRKAEFMAKDRAFIWWDAEDLDIPDIIAALTPAAPDAEDFRDAA</sequence>
<keyword evidence="2" id="KW-1185">Reference proteome</keyword>
<dbReference type="EMBL" id="RKST01000050">
    <property type="protein sequence ID" value="RUM95329.1"/>
    <property type="molecule type" value="Genomic_DNA"/>
</dbReference>
<comment type="caution">
    <text evidence="1">The sequence shown here is derived from an EMBL/GenBank/DDBJ whole genome shotgun (WGS) entry which is preliminary data.</text>
</comment>
<accession>A0A432UZH6</accession>
<proteinExistence type="predicted"/>
<dbReference type="AlphaFoldDB" id="A0A432UZH6"/>
<organism evidence="1 2">
    <name type="scientific">Borborobacter arsenicus</name>
    <dbReference type="NCBI Taxonomy" id="1851146"/>
    <lineage>
        <taxon>Bacteria</taxon>
        <taxon>Pseudomonadati</taxon>
        <taxon>Pseudomonadota</taxon>
        <taxon>Alphaproteobacteria</taxon>
        <taxon>Hyphomicrobiales</taxon>
        <taxon>Phyllobacteriaceae</taxon>
        <taxon>Borborobacter</taxon>
    </lineage>
</organism>
<dbReference type="Proteomes" id="UP000281647">
    <property type="component" value="Unassembled WGS sequence"/>
</dbReference>
<protein>
    <submittedName>
        <fullName evidence="1">Uncharacterized protein</fullName>
    </submittedName>
</protein>
<evidence type="ECO:0000313" key="2">
    <source>
        <dbReference type="Proteomes" id="UP000281647"/>
    </source>
</evidence>
<dbReference type="RefSeq" id="WP_128628742.1">
    <property type="nucleotide sequence ID" value="NZ_RKST01000050.1"/>
</dbReference>
<reference evidence="1 2" key="1">
    <citation type="submission" date="2018-11" db="EMBL/GenBank/DDBJ databases">
        <title>Pseudaminobacter arsenicus sp. nov., an arsenic-resistant bacterium isolated from arsenic-rich aquifers.</title>
        <authorList>
            <person name="Mu Y."/>
        </authorList>
    </citation>
    <scope>NUCLEOTIDE SEQUENCE [LARGE SCALE GENOMIC DNA]</scope>
    <source>
        <strain evidence="1 2">CB3</strain>
    </source>
</reference>
<dbReference type="OrthoDB" id="8117328at2"/>
<name>A0A432UZH6_9HYPH</name>
<evidence type="ECO:0000313" key="1">
    <source>
        <dbReference type="EMBL" id="RUM95329.1"/>
    </source>
</evidence>